<dbReference type="GO" id="GO:0016567">
    <property type="term" value="P:protein ubiquitination"/>
    <property type="evidence" value="ECO:0007669"/>
    <property type="project" value="TreeGrafter"/>
</dbReference>
<dbReference type="EMBL" id="JAUESC010000002">
    <property type="protein sequence ID" value="KAK0606300.1"/>
    <property type="molecule type" value="Genomic_DNA"/>
</dbReference>
<protein>
    <recommendedName>
        <fullName evidence="3">RING-type domain-containing protein</fullName>
    </recommendedName>
</protein>
<dbReference type="PROSITE" id="PS50089">
    <property type="entry name" value="ZF_RING_2"/>
    <property type="match status" value="1"/>
</dbReference>
<gene>
    <name evidence="4" type="ORF">LWI29_036274</name>
</gene>
<evidence type="ECO:0000256" key="1">
    <source>
        <dbReference type="PROSITE-ProRule" id="PRU00175"/>
    </source>
</evidence>
<keyword evidence="1" id="KW-0862">Zinc</keyword>
<dbReference type="InterPro" id="IPR001841">
    <property type="entry name" value="Znf_RING"/>
</dbReference>
<accession>A0AA39TNZ9</accession>
<keyword evidence="2" id="KW-1133">Transmembrane helix</keyword>
<comment type="caution">
    <text evidence="4">The sequence shown here is derived from an EMBL/GenBank/DDBJ whole genome shotgun (WGS) entry which is preliminary data.</text>
</comment>
<name>A0AA39TNZ9_ACESA</name>
<organism evidence="4 5">
    <name type="scientific">Acer saccharum</name>
    <name type="common">Sugar maple</name>
    <dbReference type="NCBI Taxonomy" id="4024"/>
    <lineage>
        <taxon>Eukaryota</taxon>
        <taxon>Viridiplantae</taxon>
        <taxon>Streptophyta</taxon>
        <taxon>Embryophyta</taxon>
        <taxon>Tracheophyta</taxon>
        <taxon>Spermatophyta</taxon>
        <taxon>Magnoliopsida</taxon>
        <taxon>eudicotyledons</taxon>
        <taxon>Gunneridae</taxon>
        <taxon>Pentapetalae</taxon>
        <taxon>rosids</taxon>
        <taxon>malvids</taxon>
        <taxon>Sapindales</taxon>
        <taxon>Sapindaceae</taxon>
        <taxon>Hippocastanoideae</taxon>
        <taxon>Acereae</taxon>
        <taxon>Acer</taxon>
    </lineage>
</organism>
<proteinExistence type="predicted"/>
<reference evidence="4" key="1">
    <citation type="journal article" date="2022" name="Plant J.">
        <title>Strategies of tolerance reflected in two North American maple genomes.</title>
        <authorList>
            <person name="McEvoy S.L."/>
            <person name="Sezen U.U."/>
            <person name="Trouern-Trend A."/>
            <person name="McMahon S.M."/>
            <person name="Schaberg P.G."/>
            <person name="Yang J."/>
            <person name="Wegrzyn J.L."/>
            <person name="Swenson N.G."/>
        </authorList>
    </citation>
    <scope>NUCLEOTIDE SEQUENCE</scope>
    <source>
        <strain evidence="4">NS2018</strain>
    </source>
</reference>
<dbReference type="SUPFAM" id="SSF57850">
    <property type="entry name" value="RING/U-box"/>
    <property type="match status" value="1"/>
</dbReference>
<evidence type="ECO:0000259" key="3">
    <source>
        <dbReference type="PROSITE" id="PS50089"/>
    </source>
</evidence>
<keyword evidence="5" id="KW-1185">Reference proteome</keyword>
<evidence type="ECO:0000313" key="4">
    <source>
        <dbReference type="EMBL" id="KAK0606300.1"/>
    </source>
</evidence>
<dbReference type="Proteomes" id="UP001168877">
    <property type="component" value="Unassembled WGS sequence"/>
</dbReference>
<dbReference type="InterPro" id="IPR013083">
    <property type="entry name" value="Znf_RING/FYVE/PHD"/>
</dbReference>
<evidence type="ECO:0000313" key="5">
    <source>
        <dbReference type="Proteomes" id="UP001168877"/>
    </source>
</evidence>
<feature type="transmembrane region" description="Helical" evidence="2">
    <location>
        <begin position="13"/>
        <end position="35"/>
    </location>
</feature>
<dbReference type="Pfam" id="PF13639">
    <property type="entry name" value="zf-RING_2"/>
    <property type="match status" value="1"/>
</dbReference>
<dbReference type="PANTHER" id="PTHR45676">
    <property type="entry name" value="RING-H2 FINGER PROTEIN ATL51-RELATED"/>
    <property type="match status" value="1"/>
</dbReference>
<dbReference type="PANTHER" id="PTHR45676:SF178">
    <property type="entry name" value="RING-TYPE E3 UBIQUITIN TRANSFERASE"/>
    <property type="match status" value="1"/>
</dbReference>
<keyword evidence="1" id="KW-0479">Metal-binding</keyword>
<reference evidence="4" key="2">
    <citation type="submission" date="2023-06" db="EMBL/GenBank/DDBJ databases">
        <authorList>
            <person name="Swenson N.G."/>
            <person name="Wegrzyn J.L."/>
            <person name="Mcevoy S.L."/>
        </authorList>
    </citation>
    <scope>NUCLEOTIDE SEQUENCE</scope>
    <source>
        <strain evidence="4">NS2018</strain>
        <tissue evidence="4">Leaf</tissue>
    </source>
</reference>
<dbReference type="Gene3D" id="3.30.40.10">
    <property type="entry name" value="Zinc/RING finger domain, C3HC4 (zinc finger)"/>
    <property type="match status" value="1"/>
</dbReference>
<keyword evidence="2" id="KW-0472">Membrane</keyword>
<evidence type="ECO:0000256" key="2">
    <source>
        <dbReference type="SAM" id="Phobius"/>
    </source>
</evidence>
<keyword evidence="1" id="KW-0863">Zinc-finger</keyword>
<dbReference type="SMART" id="SM00184">
    <property type="entry name" value="RING"/>
    <property type="match status" value="1"/>
</dbReference>
<dbReference type="AlphaFoldDB" id="A0AA39TNZ9"/>
<dbReference type="GO" id="GO:0008270">
    <property type="term" value="F:zinc ion binding"/>
    <property type="evidence" value="ECO:0007669"/>
    <property type="project" value="UniProtKB-KW"/>
</dbReference>
<feature type="domain" description="RING-type" evidence="3">
    <location>
        <begin position="121"/>
        <end position="163"/>
    </location>
</feature>
<sequence>MPSNINYCDIAELLLVVFPMLSTLIFVCCYCACILHRINHDGRHRDIELGHPRNPPDIRIDPDYRLTELSRYRAWTSTTTAATTVTEDAQPRVLLEPEQQTFLEVCWRIDYGDDKEIARECVICLDEFSDGDECKFGSTCEHIFHKYCIDEWLSKNRRCPLCRLHVQRQA</sequence>
<keyword evidence="2" id="KW-0812">Transmembrane</keyword>